<dbReference type="EMBL" id="JAACJL010000045">
    <property type="protein sequence ID" value="KAF4614183.1"/>
    <property type="molecule type" value="Genomic_DNA"/>
</dbReference>
<feature type="domain" description="Cyanovirin-N" evidence="1">
    <location>
        <begin position="2"/>
        <end position="98"/>
    </location>
</feature>
<gene>
    <name evidence="2" type="ORF">D9613_007588</name>
</gene>
<name>A0A8H4QNF0_9AGAR</name>
<feature type="domain" description="Cyanovirin-N" evidence="1">
    <location>
        <begin position="183"/>
        <end position="277"/>
    </location>
</feature>
<dbReference type="AlphaFoldDB" id="A0A8H4QNF0"/>
<dbReference type="Pfam" id="PF08881">
    <property type="entry name" value="CVNH"/>
    <property type="match status" value="2"/>
</dbReference>
<reference evidence="2 3" key="1">
    <citation type="submission" date="2019-12" db="EMBL/GenBank/DDBJ databases">
        <authorList>
            <person name="Floudas D."/>
            <person name="Bentzer J."/>
            <person name="Ahren D."/>
            <person name="Johansson T."/>
            <person name="Persson P."/>
            <person name="Tunlid A."/>
        </authorList>
    </citation>
    <scope>NUCLEOTIDE SEQUENCE [LARGE SCALE GENOMIC DNA]</scope>
    <source>
        <strain evidence="2 3">CBS 102.39</strain>
    </source>
</reference>
<protein>
    <recommendedName>
        <fullName evidence="1">Cyanovirin-N domain-containing protein</fullName>
    </recommendedName>
</protein>
<organism evidence="2 3">
    <name type="scientific">Agrocybe pediades</name>
    <dbReference type="NCBI Taxonomy" id="84607"/>
    <lineage>
        <taxon>Eukaryota</taxon>
        <taxon>Fungi</taxon>
        <taxon>Dikarya</taxon>
        <taxon>Basidiomycota</taxon>
        <taxon>Agaricomycotina</taxon>
        <taxon>Agaricomycetes</taxon>
        <taxon>Agaricomycetidae</taxon>
        <taxon>Agaricales</taxon>
        <taxon>Agaricineae</taxon>
        <taxon>Strophariaceae</taxon>
        <taxon>Agrocybe</taxon>
    </lineage>
</organism>
<proteinExistence type="predicted"/>
<dbReference type="PANTHER" id="PTHR42076:SF1">
    <property type="entry name" value="CYANOVIRIN-N DOMAIN-CONTAINING PROTEIN"/>
    <property type="match status" value="1"/>
</dbReference>
<dbReference type="InterPro" id="IPR011058">
    <property type="entry name" value="Cyanovirin-N"/>
</dbReference>
<dbReference type="Proteomes" id="UP000521872">
    <property type="component" value="Unassembled WGS sequence"/>
</dbReference>
<sequence>MAFAASCSDIKIKQGVLSAQCKRHNAPPIHSQFNLNEHIGFSDNKLVWGGKGFVSSVENPTVSDKGILTAKFKSGGKTLESTIDLNSHIKNTDGVLESVTRPPSVTASPKKPADIKDVGAVGHARELSAASATTAASAASASNMFSATSSVSSATTVSHSSSSTSTFTSTHFRKQSKHLLIQDTCTNLVLKGTILHVDCRRIDGVIVHASIDLDEIIGFIDGRLEWDHKHFSKHCFEYTLDGFVLVVKYRLHAGEQYHIARLDLRTRLRNADGILILVELDKKLSVMLSEVPWMKFKVIAEPDLSVFAKHPVMQETLVRIAETTVEHVTVEMHKMLTIAMESAITAITASAMKHVSAQMETLVMDVAGQASASASITGPEHLHIFNGAQYGYGYQHGYVQQGAMHYANGHVNGNGHLHGHNHNGQIAYAAVNGA</sequence>
<keyword evidence="3" id="KW-1185">Reference proteome</keyword>
<evidence type="ECO:0000259" key="1">
    <source>
        <dbReference type="SMART" id="SM01111"/>
    </source>
</evidence>
<accession>A0A8H4QNF0</accession>
<dbReference type="PANTHER" id="PTHR42076">
    <property type="entry name" value="CYANOVIRIN-N HOMOLOG"/>
    <property type="match status" value="1"/>
</dbReference>
<dbReference type="InterPro" id="IPR036673">
    <property type="entry name" value="Cyanovirin-N_sf"/>
</dbReference>
<evidence type="ECO:0000313" key="2">
    <source>
        <dbReference type="EMBL" id="KAF4614183.1"/>
    </source>
</evidence>
<evidence type="ECO:0000313" key="3">
    <source>
        <dbReference type="Proteomes" id="UP000521872"/>
    </source>
</evidence>
<comment type="caution">
    <text evidence="2">The sequence shown here is derived from an EMBL/GenBank/DDBJ whole genome shotgun (WGS) entry which is preliminary data.</text>
</comment>
<dbReference type="SMART" id="SM01111">
    <property type="entry name" value="CVNH"/>
    <property type="match status" value="2"/>
</dbReference>
<dbReference type="Gene3D" id="2.30.60.10">
    <property type="entry name" value="Cyanovirin-N"/>
    <property type="match status" value="2"/>
</dbReference>
<dbReference type="SUPFAM" id="SSF51322">
    <property type="entry name" value="Cyanovirin-N"/>
    <property type="match status" value="2"/>
</dbReference>